<evidence type="ECO:0008006" key="4">
    <source>
        <dbReference type="Google" id="ProtNLM"/>
    </source>
</evidence>
<evidence type="ECO:0000256" key="1">
    <source>
        <dbReference type="SAM" id="Phobius"/>
    </source>
</evidence>
<feature type="transmembrane region" description="Helical" evidence="1">
    <location>
        <begin position="393"/>
        <end position="411"/>
    </location>
</feature>
<dbReference type="EMBL" id="WAGX01000005">
    <property type="protein sequence ID" value="KAB1438702.1"/>
    <property type="molecule type" value="Genomic_DNA"/>
</dbReference>
<evidence type="ECO:0000313" key="2">
    <source>
        <dbReference type="EMBL" id="KAB1438702.1"/>
    </source>
</evidence>
<accession>A0A7V7QL70</accession>
<comment type="caution">
    <text evidence="2">The sequence shown here is derived from an EMBL/GenBank/DDBJ whole genome shotgun (WGS) entry which is preliminary data.</text>
</comment>
<feature type="transmembrane region" description="Helical" evidence="1">
    <location>
        <begin position="125"/>
        <end position="145"/>
    </location>
</feature>
<proteinExistence type="predicted"/>
<keyword evidence="3" id="KW-1185">Reference proteome</keyword>
<dbReference type="Proteomes" id="UP000461768">
    <property type="component" value="Unassembled WGS sequence"/>
</dbReference>
<feature type="transmembrane region" description="Helical" evidence="1">
    <location>
        <begin position="423"/>
        <end position="444"/>
    </location>
</feature>
<feature type="transmembrane region" description="Helical" evidence="1">
    <location>
        <begin position="12"/>
        <end position="30"/>
    </location>
</feature>
<name>A0A7V7QL70_9FIRM</name>
<feature type="transmembrane region" description="Helical" evidence="1">
    <location>
        <begin position="98"/>
        <end position="118"/>
    </location>
</feature>
<reference evidence="2 3" key="1">
    <citation type="submission" date="2019-09" db="EMBL/GenBank/DDBJ databases">
        <authorList>
            <person name="Valk L.C."/>
        </authorList>
    </citation>
    <scope>NUCLEOTIDE SEQUENCE [LARGE SCALE GENOMIC DNA]</scope>
    <source>
        <strain evidence="2">GalUA</strain>
    </source>
</reference>
<keyword evidence="1" id="KW-1133">Transmembrane helix</keyword>
<evidence type="ECO:0000313" key="3">
    <source>
        <dbReference type="Proteomes" id="UP000461768"/>
    </source>
</evidence>
<feature type="transmembrane region" description="Helical" evidence="1">
    <location>
        <begin position="178"/>
        <end position="195"/>
    </location>
</feature>
<feature type="transmembrane region" description="Helical" evidence="1">
    <location>
        <begin position="230"/>
        <end position="250"/>
    </location>
</feature>
<dbReference type="AlphaFoldDB" id="A0A7V7QL70"/>
<sequence length="449" mass="52430">MERWFTDKEKYLDRIFIIGILLLLIGWTVIQPLGGGPDEKMRYSIVQYIFVHLKLPHGGDPEILDRTWGFSYAFQPILPYILSAIFVKIGSYFTMNGFLLLLCARFVNIILGTLMALYTRKLSKLIFKAALSQWLFTLLVVLLPMQLFMHTYVNTDSMALLSTVLIVYSWIKGCENNWDIKSCIVLAIGIILCAMSYYNAYGYILCSMILFLFCYVQLQKYKIKIDWVLLLKKGSIISIIVLIGIGWWFIRSYIIYDGDFLGLRIRDEYAEIYAIDSLKPSIHETFYNQGYSIWYMLRHSNFIVLTSKSFIAMFGNMAVGVYDWIYYGYLVLIVIGLLGMFIPQKNRSYLTRLNDKQVILLHFNMFLCMIIPNVLNIWAAYSYDYQPQGRYSLPMLVSLMYFVSIGIHKVINRFVKKEKIRQPILFAISAWIILVCVVCLRMFIIPMYL</sequence>
<organism evidence="2 3">
    <name type="scientific">Candidatus Galacturonatibacter soehngenii</name>
    <dbReference type="NCBI Taxonomy" id="2307010"/>
    <lineage>
        <taxon>Bacteria</taxon>
        <taxon>Bacillati</taxon>
        <taxon>Bacillota</taxon>
        <taxon>Clostridia</taxon>
        <taxon>Lachnospirales</taxon>
        <taxon>Lachnospiraceae</taxon>
        <taxon>Candidatus Galacturonatibacter</taxon>
    </lineage>
</organism>
<reference evidence="2 3" key="2">
    <citation type="submission" date="2020-02" db="EMBL/GenBank/DDBJ databases">
        <title>Candidatus Galacturonibacter soehngenii shows hetero-acetogenic catabolism of galacturonic acid but lacks a canonical carbon monoxide dehydrogenase/acetyl-CoA synthase complex.</title>
        <authorList>
            <person name="Diender M."/>
            <person name="Stouten G.R."/>
            <person name="Petersen J.F."/>
            <person name="Nielsen P.H."/>
            <person name="Dueholm M.S."/>
            <person name="Pronk J.T."/>
            <person name="Van Loosdrecht M.C.M."/>
        </authorList>
    </citation>
    <scope>NUCLEOTIDE SEQUENCE [LARGE SCALE GENOMIC DNA]</scope>
    <source>
        <strain evidence="2">GalUA</strain>
    </source>
</reference>
<protein>
    <recommendedName>
        <fullName evidence="4">Glycosyltransferase RgtA/B/C/D-like domain-containing protein</fullName>
    </recommendedName>
</protein>
<keyword evidence="1" id="KW-0812">Transmembrane</keyword>
<feature type="transmembrane region" description="Helical" evidence="1">
    <location>
        <begin position="324"/>
        <end position="342"/>
    </location>
</feature>
<gene>
    <name evidence="2" type="ORF">F7O84_14350</name>
</gene>
<dbReference type="OrthoDB" id="6052932at2"/>
<keyword evidence="1" id="KW-0472">Membrane</keyword>
<dbReference type="RefSeq" id="WP_151146576.1">
    <property type="nucleotide sequence ID" value="NZ_WAGX01000005.1"/>
</dbReference>
<feature type="transmembrane region" description="Helical" evidence="1">
    <location>
        <begin position="363"/>
        <end position="381"/>
    </location>
</feature>